<protein>
    <recommendedName>
        <fullName evidence="1">MRM3-like substrate binding domain-containing protein</fullName>
    </recommendedName>
</protein>
<evidence type="ECO:0000313" key="3">
    <source>
        <dbReference type="Proteomes" id="UP000003793"/>
    </source>
</evidence>
<dbReference type="Pfam" id="PF22435">
    <property type="entry name" value="MRM3-like_sub_bind"/>
    <property type="match status" value="1"/>
</dbReference>
<dbReference type="Gene3D" id="3.30.1330.30">
    <property type="match status" value="1"/>
</dbReference>
<dbReference type="SUPFAM" id="SSF55315">
    <property type="entry name" value="L30e-like"/>
    <property type="match status" value="1"/>
</dbReference>
<reference evidence="2 3" key="2">
    <citation type="submission" date="2009-03" db="EMBL/GenBank/DDBJ databases">
        <title>Draft genome sequence of Coprococcus comes (ATCC 27758).</title>
        <authorList>
            <person name="Sudarsanam P."/>
            <person name="Ley R."/>
            <person name="Guruge J."/>
            <person name="Turnbaugh P.J."/>
            <person name="Mahowald M."/>
            <person name="Liep D."/>
            <person name="Gordon J."/>
        </authorList>
    </citation>
    <scope>NUCLEOTIDE SEQUENCE [LARGE SCALE GENOMIC DNA]</scope>
    <source>
        <strain evidence="2 3">ATCC 27758</strain>
    </source>
</reference>
<dbReference type="AlphaFoldDB" id="C0B9Y2"/>
<dbReference type="EMBL" id="ABVR01000040">
    <property type="protein sequence ID" value="EEG90084.1"/>
    <property type="molecule type" value="Genomic_DNA"/>
</dbReference>
<evidence type="ECO:0000259" key="1">
    <source>
        <dbReference type="Pfam" id="PF22435"/>
    </source>
</evidence>
<evidence type="ECO:0000313" key="2">
    <source>
        <dbReference type="EMBL" id="EEG90084.1"/>
    </source>
</evidence>
<comment type="caution">
    <text evidence="2">The sequence shown here is derived from an EMBL/GenBank/DDBJ whole genome shotgun (WGS) entry which is preliminary data.</text>
</comment>
<organism evidence="2 3">
    <name type="scientific">Coprococcus comes ATCC 27758</name>
    <dbReference type="NCBI Taxonomy" id="470146"/>
    <lineage>
        <taxon>Bacteria</taxon>
        <taxon>Bacillati</taxon>
        <taxon>Bacillota</taxon>
        <taxon>Clostridia</taxon>
        <taxon>Lachnospirales</taxon>
        <taxon>Lachnospiraceae</taxon>
        <taxon>Coprococcus</taxon>
    </lineage>
</organism>
<dbReference type="Proteomes" id="UP000003793">
    <property type="component" value="Unassembled WGS sequence"/>
</dbReference>
<proteinExistence type="predicted"/>
<gene>
    <name evidence="2" type="ORF">COPCOM_01960</name>
</gene>
<accession>C0B9Y2</accession>
<name>C0B9Y2_9FIRM</name>
<reference evidence="2 3" key="1">
    <citation type="submission" date="2009-02" db="EMBL/GenBank/DDBJ databases">
        <authorList>
            <person name="Fulton L."/>
            <person name="Clifton S."/>
            <person name="Fulton B."/>
            <person name="Xu J."/>
            <person name="Minx P."/>
            <person name="Pepin K.H."/>
            <person name="Johnson M."/>
            <person name="Bhonagiri V."/>
            <person name="Nash W.E."/>
            <person name="Mardis E.R."/>
            <person name="Wilson R.K."/>
        </authorList>
    </citation>
    <scope>NUCLEOTIDE SEQUENCE [LARGE SCALE GENOMIC DNA]</scope>
    <source>
        <strain evidence="2 3">ATCC 27758</strain>
    </source>
</reference>
<sequence length="100" mass="11422">MITSTGNARVKQLVTWQKKRKARDEEGVYIVEGIRMYREAPRAQVREVYVSEQFYSRYGEELGLSAWGKTAGNPVRSCIFPRVRYKDTTGDPACDGAEEL</sequence>
<feature type="domain" description="MRM3-like substrate binding" evidence="1">
    <location>
        <begin position="7"/>
        <end position="56"/>
    </location>
</feature>
<dbReference type="InterPro" id="IPR029064">
    <property type="entry name" value="Ribosomal_eL30-like_sf"/>
</dbReference>
<dbReference type="InterPro" id="IPR053888">
    <property type="entry name" value="MRM3-like_sub_bind"/>
</dbReference>
<dbReference type="HOGENOM" id="CLU_2301008_0_0_9"/>